<evidence type="ECO:0000313" key="1">
    <source>
        <dbReference type="EMBL" id="PNP38197.1"/>
    </source>
</evidence>
<dbReference type="Proteomes" id="UP000236546">
    <property type="component" value="Unassembled WGS sequence"/>
</dbReference>
<protein>
    <submittedName>
        <fullName evidence="1">Uncharacterized protein</fullName>
    </submittedName>
</protein>
<organism evidence="1 2">
    <name type="scientific">Trichoderma gamsii</name>
    <dbReference type="NCBI Taxonomy" id="398673"/>
    <lineage>
        <taxon>Eukaryota</taxon>
        <taxon>Fungi</taxon>
        <taxon>Dikarya</taxon>
        <taxon>Ascomycota</taxon>
        <taxon>Pezizomycotina</taxon>
        <taxon>Sordariomycetes</taxon>
        <taxon>Hypocreomycetidae</taxon>
        <taxon>Hypocreales</taxon>
        <taxon>Hypocreaceae</taxon>
        <taxon>Trichoderma</taxon>
    </lineage>
</organism>
<reference evidence="1 2" key="1">
    <citation type="submission" date="2017-02" db="EMBL/GenBank/DDBJ databases">
        <title>Genomes of Trichoderma spp. with biocontrol activity.</title>
        <authorList>
            <person name="Gardiner D."/>
            <person name="Kazan K."/>
            <person name="Vos C."/>
            <person name="Harvey P."/>
        </authorList>
    </citation>
    <scope>NUCLEOTIDE SEQUENCE [LARGE SCALE GENOMIC DNA]</scope>
    <source>
        <strain evidence="1 2">A5MH</strain>
    </source>
</reference>
<accession>A0A2K0SY42</accession>
<gene>
    <name evidence="1" type="ORF">TGAMA5MH_09887</name>
</gene>
<dbReference type="EMBL" id="MTYH01000107">
    <property type="protein sequence ID" value="PNP38197.1"/>
    <property type="molecule type" value="Genomic_DNA"/>
</dbReference>
<proteinExistence type="predicted"/>
<comment type="caution">
    <text evidence="1">The sequence shown here is derived from an EMBL/GenBank/DDBJ whole genome shotgun (WGS) entry which is preliminary data.</text>
</comment>
<sequence length="76" mass="8732">MARDCSCVGAQNPILRETAAVRSLRGRRGIQASRRLQTFWKTVSQISEHPSSRFWNRLDSPNLPRRTMPVHHLGHV</sequence>
<name>A0A2K0SY42_9HYPO</name>
<evidence type="ECO:0000313" key="2">
    <source>
        <dbReference type="Proteomes" id="UP000236546"/>
    </source>
</evidence>
<dbReference type="AlphaFoldDB" id="A0A2K0SY42"/>